<organism evidence="13 14">
    <name type="scientific">Epidermidibacterium keratini</name>
    <dbReference type="NCBI Taxonomy" id="1891644"/>
    <lineage>
        <taxon>Bacteria</taxon>
        <taxon>Bacillati</taxon>
        <taxon>Actinomycetota</taxon>
        <taxon>Actinomycetes</taxon>
        <taxon>Sporichthyales</taxon>
        <taxon>Sporichthyaceae</taxon>
        <taxon>Epidermidibacterium</taxon>
    </lineage>
</organism>
<sequence>MRLALACAFLSAAVSVIGLLLSLIVVDNAIADALQFPEGTLIEATLPGQPQSPLASSDVINAIRANANQTLLARGLLIAVFAGCLGGAAGYIIAARALGPIADVTATARRISGGSLDERIALGGARDELRDLADTFDAMLDRLDRSFDAQRRFVSNASHELRTPLSVIRTEVDVTLSDPDAPPDELRRMGEVVRDATDRAGSLVESLLALARIEAQVQNGLDNIEDVELADAVPRAVHAVGPEAEAAGVTLHPDAGAAPVRGDVHLLEQLVANLLSNAVRHNTAGGQAWVSTRTDGRWVVLSVSNTGQQLDESSVTELLRPFKRAADRTAAEGTGLGLSIVDAIVRAHQGSIALTARPEGGLEVVVRLPARTADRK</sequence>
<protein>
    <recommendedName>
        <fullName evidence="3">histidine kinase</fullName>
        <ecNumber evidence="3">2.7.13.3</ecNumber>
    </recommendedName>
</protein>
<proteinExistence type="predicted"/>
<dbReference type="EC" id="2.7.13.3" evidence="3"/>
<dbReference type="SUPFAM" id="SSF55874">
    <property type="entry name" value="ATPase domain of HSP90 chaperone/DNA topoisomerase II/histidine kinase"/>
    <property type="match status" value="1"/>
</dbReference>
<dbReference type="Pfam" id="PF02518">
    <property type="entry name" value="HATPase_c"/>
    <property type="match status" value="1"/>
</dbReference>
<dbReference type="PANTHER" id="PTHR45436:SF5">
    <property type="entry name" value="SENSOR HISTIDINE KINASE TRCS"/>
    <property type="match status" value="1"/>
</dbReference>
<evidence type="ECO:0000259" key="11">
    <source>
        <dbReference type="PROSITE" id="PS50109"/>
    </source>
</evidence>
<dbReference type="InParanoid" id="A0A7L4YSD5"/>
<dbReference type="InterPro" id="IPR003661">
    <property type="entry name" value="HisK_dim/P_dom"/>
</dbReference>
<keyword evidence="14" id="KW-1185">Reference proteome</keyword>
<dbReference type="InterPro" id="IPR004358">
    <property type="entry name" value="Sig_transdc_His_kin-like_C"/>
</dbReference>
<dbReference type="RefSeq" id="WP_159547092.1">
    <property type="nucleotide sequence ID" value="NZ_CP047156.1"/>
</dbReference>
<evidence type="ECO:0000256" key="3">
    <source>
        <dbReference type="ARBA" id="ARBA00012438"/>
    </source>
</evidence>
<dbReference type="Pfam" id="PF00672">
    <property type="entry name" value="HAMP"/>
    <property type="match status" value="1"/>
</dbReference>
<dbReference type="OrthoDB" id="9786919at2"/>
<dbReference type="GO" id="GO:0005886">
    <property type="term" value="C:plasma membrane"/>
    <property type="evidence" value="ECO:0007669"/>
    <property type="project" value="UniProtKB-SubCell"/>
</dbReference>
<dbReference type="Pfam" id="PF00512">
    <property type="entry name" value="HisKA"/>
    <property type="match status" value="1"/>
</dbReference>
<dbReference type="PROSITE" id="PS50885">
    <property type="entry name" value="HAMP"/>
    <property type="match status" value="1"/>
</dbReference>
<name>A0A7L4YSD5_9ACTN</name>
<dbReference type="GO" id="GO:0000155">
    <property type="term" value="F:phosphorelay sensor kinase activity"/>
    <property type="evidence" value="ECO:0007669"/>
    <property type="project" value="InterPro"/>
</dbReference>
<evidence type="ECO:0000256" key="6">
    <source>
        <dbReference type="ARBA" id="ARBA00022692"/>
    </source>
</evidence>
<dbReference type="Gene3D" id="3.30.565.10">
    <property type="entry name" value="Histidine kinase-like ATPase, C-terminal domain"/>
    <property type="match status" value="1"/>
</dbReference>
<keyword evidence="6" id="KW-0812">Transmembrane</keyword>
<dbReference type="InterPro" id="IPR005467">
    <property type="entry name" value="His_kinase_dom"/>
</dbReference>
<keyword evidence="5" id="KW-0808">Transferase</keyword>
<reference evidence="13 14" key="1">
    <citation type="journal article" date="2018" name="Int. J. Syst. Evol. Microbiol.">
        <title>Epidermidibacterium keratini gen. nov., sp. nov., a member of the family Sporichthyaceae, isolated from keratin epidermis.</title>
        <authorList>
            <person name="Lee D.G."/>
            <person name="Trujillo M.E."/>
            <person name="Kang S."/>
            <person name="Nam J.J."/>
            <person name="Kim Y.J."/>
        </authorList>
    </citation>
    <scope>NUCLEOTIDE SEQUENCE [LARGE SCALE GENOMIC DNA]</scope>
    <source>
        <strain evidence="13 14">EPI-7</strain>
    </source>
</reference>
<keyword evidence="8" id="KW-1133">Transmembrane helix</keyword>
<dbReference type="Gene3D" id="1.10.287.130">
    <property type="match status" value="1"/>
</dbReference>
<evidence type="ECO:0000256" key="4">
    <source>
        <dbReference type="ARBA" id="ARBA00022553"/>
    </source>
</evidence>
<dbReference type="InterPro" id="IPR036890">
    <property type="entry name" value="HATPase_C_sf"/>
</dbReference>
<dbReference type="FunCoup" id="A0A7L4YSD5">
    <property type="interactions" value="38"/>
</dbReference>
<evidence type="ECO:0000313" key="13">
    <source>
        <dbReference type="EMBL" id="QHC01968.1"/>
    </source>
</evidence>
<evidence type="ECO:0000256" key="10">
    <source>
        <dbReference type="ARBA" id="ARBA00023136"/>
    </source>
</evidence>
<comment type="subcellular location">
    <subcellularLocation>
        <location evidence="2">Cell membrane</location>
    </subcellularLocation>
</comment>
<evidence type="ECO:0000256" key="1">
    <source>
        <dbReference type="ARBA" id="ARBA00000085"/>
    </source>
</evidence>
<dbReference type="EMBL" id="CP047156">
    <property type="protein sequence ID" value="QHC01968.1"/>
    <property type="molecule type" value="Genomic_DNA"/>
</dbReference>
<dbReference type="KEGG" id="eke:EK0264_17925"/>
<gene>
    <name evidence="13" type="ORF">EK0264_17925</name>
</gene>
<evidence type="ECO:0000256" key="9">
    <source>
        <dbReference type="ARBA" id="ARBA00023012"/>
    </source>
</evidence>
<dbReference type="SMART" id="SM00387">
    <property type="entry name" value="HATPase_c"/>
    <property type="match status" value="1"/>
</dbReference>
<dbReference type="InterPro" id="IPR003660">
    <property type="entry name" value="HAMP_dom"/>
</dbReference>
<evidence type="ECO:0000256" key="2">
    <source>
        <dbReference type="ARBA" id="ARBA00004236"/>
    </source>
</evidence>
<dbReference type="PRINTS" id="PR00344">
    <property type="entry name" value="BCTRLSENSOR"/>
</dbReference>
<accession>A0A7L4YSD5</accession>
<dbReference type="SUPFAM" id="SSF158472">
    <property type="entry name" value="HAMP domain-like"/>
    <property type="match status" value="1"/>
</dbReference>
<feature type="domain" description="HAMP" evidence="12">
    <location>
        <begin position="95"/>
        <end position="148"/>
    </location>
</feature>
<keyword evidence="7" id="KW-0418">Kinase</keyword>
<feature type="domain" description="Histidine kinase" evidence="11">
    <location>
        <begin position="156"/>
        <end position="372"/>
    </location>
</feature>
<evidence type="ECO:0000256" key="5">
    <source>
        <dbReference type="ARBA" id="ARBA00022679"/>
    </source>
</evidence>
<evidence type="ECO:0000256" key="8">
    <source>
        <dbReference type="ARBA" id="ARBA00022989"/>
    </source>
</evidence>
<dbReference type="PROSITE" id="PS50109">
    <property type="entry name" value="HIS_KIN"/>
    <property type="match status" value="1"/>
</dbReference>
<keyword evidence="9" id="KW-0902">Two-component regulatory system</keyword>
<evidence type="ECO:0000259" key="12">
    <source>
        <dbReference type="PROSITE" id="PS50885"/>
    </source>
</evidence>
<dbReference type="Proteomes" id="UP000463857">
    <property type="component" value="Chromosome"/>
</dbReference>
<dbReference type="PANTHER" id="PTHR45436">
    <property type="entry name" value="SENSOR HISTIDINE KINASE YKOH"/>
    <property type="match status" value="1"/>
</dbReference>
<keyword evidence="10" id="KW-0472">Membrane</keyword>
<dbReference type="AlphaFoldDB" id="A0A7L4YSD5"/>
<dbReference type="Gene3D" id="6.10.340.10">
    <property type="match status" value="1"/>
</dbReference>
<evidence type="ECO:0000256" key="7">
    <source>
        <dbReference type="ARBA" id="ARBA00022777"/>
    </source>
</evidence>
<dbReference type="SMART" id="SM00388">
    <property type="entry name" value="HisKA"/>
    <property type="match status" value="1"/>
</dbReference>
<dbReference type="InterPro" id="IPR036097">
    <property type="entry name" value="HisK_dim/P_sf"/>
</dbReference>
<dbReference type="SMART" id="SM00304">
    <property type="entry name" value="HAMP"/>
    <property type="match status" value="1"/>
</dbReference>
<dbReference type="SUPFAM" id="SSF47384">
    <property type="entry name" value="Homodimeric domain of signal transducing histidine kinase"/>
    <property type="match status" value="1"/>
</dbReference>
<comment type="catalytic activity">
    <reaction evidence="1">
        <text>ATP + protein L-histidine = ADP + protein N-phospho-L-histidine.</text>
        <dbReference type="EC" id="2.7.13.3"/>
    </reaction>
</comment>
<keyword evidence="4" id="KW-0597">Phosphoprotein</keyword>
<evidence type="ECO:0000313" key="14">
    <source>
        <dbReference type="Proteomes" id="UP000463857"/>
    </source>
</evidence>
<dbReference type="CDD" id="cd06225">
    <property type="entry name" value="HAMP"/>
    <property type="match status" value="1"/>
</dbReference>
<dbReference type="InterPro" id="IPR050428">
    <property type="entry name" value="TCS_sensor_his_kinase"/>
</dbReference>
<dbReference type="CDD" id="cd00082">
    <property type="entry name" value="HisKA"/>
    <property type="match status" value="1"/>
</dbReference>
<dbReference type="InterPro" id="IPR003594">
    <property type="entry name" value="HATPase_dom"/>
</dbReference>